<dbReference type="PROSITE" id="PS51679">
    <property type="entry name" value="SAM_MT_C5"/>
    <property type="match status" value="1"/>
</dbReference>
<evidence type="ECO:0000256" key="5">
    <source>
        <dbReference type="ARBA" id="ARBA00022747"/>
    </source>
</evidence>
<evidence type="ECO:0000256" key="7">
    <source>
        <dbReference type="PROSITE-ProRule" id="PRU01016"/>
    </source>
</evidence>
<dbReference type="PRINTS" id="PR00105">
    <property type="entry name" value="C5METTRFRASE"/>
</dbReference>
<dbReference type="InterPro" id="IPR029063">
    <property type="entry name" value="SAM-dependent_MTases_sf"/>
</dbReference>
<keyword evidence="2 7" id="KW-0489">Methyltransferase</keyword>
<keyword evidence="5" id="KW-0680">Restriction system</keyword>
<dbReference type="EC" id="2.1.1.37" evidence="1"/>
<reference evidence="9 10" key="1">
    <citation type="submission" date="2019-12" db="EMBL/GenBank/DDBJ databases">
        <title>Shinella granuli gen. nov., sp. nov., and proposal of the reclassification of Zoogloea ramigera ATCC 19623 as Shinella zoogloeoides sp. nov.</title>
        <authorList>
            <person name="Gao J."/>
        </authorList>
    </citation>
    <scope>NUCLEOTIDE SEQUENCE [LARGE SCALE GENOMIC DNA]</scope>
    <source>
        <strain evidence="9 10">DSM 287</strain>
    </source>
</reference>
<dbReference type="InterPro" id="IPR018117">
    <property type="entry name" value="C5_DNA_meth_AS"/>
</dbReference>
<dbReference type="GO" id="GO:0003886">
    <property type="term" value="F:DNA (cytosine-5-)-methyltransferase activity"/>
    <property type="evidence" value="ECO:0007669"/>
    <property type="project" value="UniProtKB-EC"/>
</dbReference>
<name>A0A6N8TEL1_SHIZO</name>
<dbReference type="GO" id="GO:0009307">
    <property type="term" value="P:DNA restriction-modification system"/>
    <property type="evidence" value="ECO:0007669"/>
    <property type="project" value="UniProtKB-KW"/>
</dbReference>
<comment type="similarity">
    <text evidence="7">Belongs to the class I-like SAM-binding methyltransferase superfamily. C5-methyltransferase family.</text>
</comment>
<dbReference type="InterPro" id="IPR001525">
    <property type="entry name" value="C5_MeTfrase"/>
</dbReference>
<protein>
    <recommendedName>
        <fullName evidence="1">DNA (cytosine-5-)-methyltransferase</fullName>
        <ecNumber evidence="1">2.1.1.37</ecNumber>
    </recommendedName>
</protein>
<feature type="compositionally biased region" description="Basic and acidic residues" evidence="8">
    <location>
        <begin position="236"/>
        <end position="252"/>
    </location>
</feature>
<feature type="compositionally biased region" description="Basic and acidic residues" evidence="8">
    <location>
        <begin position="313"/>
        <end position="324"/>
    </location>
</feature>
<dbReference type="GO" id="GO:0032259">
    <property type="term" value="P:methylation"/>
    <property type="evidence" value="ECO:0007669"/>
    <property type="project" value="UniProtKB-KW"/>
</dbReference>
<dbReference type="GO" id="GO:0003677">
    <property type="term" value="F:DNA binding"/>
    <property type="evidence" value="ECO:0007669"/>
    <property type="project" value="TreeGrafter"/>
</dbReference>
<accession>A0A6N8TEL1</accession>
<dbReference type="EMBL" id="WUML01000007">
    <property type="protein sequence ID" value="MXO00845.1"/>
    <property type="molecule type" value="Genomic_DNA"/>
</dbReference>
<feature type="active site" evidence="7">
    <location>
        <position position="98"/>
    </location>
</feature>
<dbReference type="OrthoDB" id="9813719at2"/>
<gene>
    <name evidence="9" type="ORF">GR156_11065</name>
</gene>
<dbReference type="InterPro" id="IPR050390">
    <property type="entry name" value="C5-Methyltransferase"/>
</dbReference>
<evidence type="ECO:0000256" key="6">
    <source>
        <dbReference type="ARBA" id="ARBA00047422"/>
    </source>
</evidence>
<comment type="catalytic activity">
    <reaction evidence="6">
        <text>a 2'-deoxycytidine in DNA + S-adenosyl-L-methionine = a 5-methyl-2'-deoxycytidine in DNA + S-adenosyl-L-homocysteine + H(+)</text>
        <dbReference type="Rhea" id="RHEA:13681"/>
        <dbReference type="Rhea" id="RHEA-COMP:11369"/>
        <dbReference type="Rhea" id="RHEA-COMP:11370"/>
        <dbReference type="ChEBI" id="CHEBI:15378"/>
        <dbReference type="ChEBI" id="CHEBI:57856"/>
        <dbReference type="ChEBI" id="CHEBI:59789"/>
        <dbReference type="ChEBI" id="CHEBI:85452"/>
        <dbReference type="ChEBI" id="CHEBI:85454"/>
        <dbReference type="EC" id="2.1.1.37"/>
    </reaction>
</comment>
<dbReference type="PANTHER" id="PTHR10629">
    <property type="entry name" value="CYTOSINE-SPECIFIC METHYLTRANSFERASE"/>
    <property type="match status" value="1"/>
</dbReference>
<dbReference type="Proteomes" id="UP000440304">
    <property type="component" value="Unassembled WGS sequence"/>
</dbReference>
<dbReference type="GO" id="GO:0044027">
    <property type="term" value="P:negative regulation of gene expression via chromosomal CpG island methylation"/>
    <property type="evidence" value="ECO:0007669"/>
    <property type="project" value="TreeGrafter"/>
</dbReference>
<evidence type="ECO:0000256" key="8">
    <source>
        <dbReference type="SAM" id="MobiDB-lite"/>
    </source>
</evidence>
<dbReference type="PROSITE" id="PS00094">
    <property type="entry name" value="C5_MTASE_1"/>
    <property type="match status" value="1"/>
</dbReference>
<dbReference type="AlphaFoldDB" id="A0A6N8TEL1"/>
<evidence type="ECO:0000313" key="9">
    <source>
        <dbReference type="EMBL" id="MXO00845.1"/>
    </source>
</evidence>
<keyword evidence="3 7" id="KW-0808">Transferase</keyword>
<evidence type="ECO:0000313" key="10">
    <source>
        <dbReference type="Proteomes" id="UP000440304"/>
    </source>
</evidence>
<evidence type="ECO:0000256" key="1">
    <source>
        <dbReference type="ARBA" id="ARBA00011975"/>
    </source>
</evidence>
<proteinExistence type="inferred from homology"/>
<dbReference type="SUPFAM" id="SSF53335">
    <property type="entry name" value="S-adenosyl-L-methionine-dependent methyltransferases"/>
    <property type="match status" value="1"/>
</dbReference>
<dbReference type="Gene3D" id="3.40.50.150">
    <property type="entry name" value="Vaccinia Virus protein VP39"/>
    <property type="match status" value="1"/>
</dbReference>
<evidence type="ECO:0000256" key="3">
    <source>
        <dbReference type="ARBA" id="ARBA00022679"/>
    </source>
</evidence>
<evidence type="ECO:0000256" key="2">
    <source>
        <dbReference type="ARBA" id="ARBA00022603"/>
    </source>
</evidence>
<evidence type="ECO:0000256" key="4">
    <source>
        <dbReference type="ARBA" id="ARBA00022691"/>
    </source>
</evidence>
<feature type="compositionally biased region" description="Basic and acidic residues" evidence="8">
    <location>
        <begin position="294"/>
        <end position="303"/>
    </location>
</feature>
<feature type="region of interest" description="Disordered" evidence="8">
    <location>
        <begin position="212"/>
        <end position="336"/>
    </location>
</feature>
<organism evidence="9 10">
    <name type="scientific">Shinella zoogloeoides</name>
    <name type="common">Crabtreella saccharophila</name>
    <dbReference type="NCBI Taxonomy" id="352475"/>
    <lineage>
        <taxon>Bacteria</taxon>
        <taxon>Pseudomonadati</taxon>
        <taxon>Pseudomonadota</taxon>
        <taxon>Alphaproteobacteria</taxon>
        <taxon>Hyphomicrobiales</taxon>
        <taxon>Rhizobiaceae</taxon>
        <taxon>Shinella</taxon>
    </lineage>
</organism>
<sequence>MHDLALPSSGRAFGAGDACLFGLSICSGAGGLDLGLAIAIPGYRAVGHVERETYAAATLVARMEDASLDRAPVWDDVGTFDGRPWRGAVDIVTAGYPCQPFSVAGKRRGADDPRHLWPHVARVIGEVRPPFVFLENVAHHLRLGFPEVAAGLVGMGYRLAAGLFTAAEVGAPHKRERLFILAIREGDELADPARLLWYPVEWREPDGTAAALADAEGQRQREPANETDAIAGCGPARHEPRDDSRDVADAADRQLPQPGWRQARREGSGPDGAGLADADGERRMQAERGQPADSRPDPCSRDVDDADGARSQGRGDEPREHPGERPAWPPGPGDAAGWERYLRAAPDLEPAVRRGADGLAHRVDRLRLCGNGVVPLVAAHALRTLAAELLADG</sequence>
<dbReference type="Pfam" id="PF00145">
    <property type="entry name" value="DNA_methylase"/>
    <property type="match status" value="1"/>
</dbReference>
<keyword evidence="4 7" id="KW-0949">S-adenosyl-L-methionine</keyword>
<comment type="caution">
    <text evidence="9">The sequence shown here is derived from an EMBL/GenBank/DDBJ whole genome shotgun (WGS) entry which is preliminary data.</text>
</comment>
<dbReference type="PANTHER" id="PTHR10629:SF52">
    <property type="entry name" value="DNA (CYTOSINE-5)-METHYLTRANSFERASE 1"/>
    <property type="match status" value="1"/>
</dbReference>